<dbReference type="AlphaFoldDB" id="A0AAE1FTM4"/>
<gene>
    <name evidence="3" type="ORF">Pcinc_015288</name>
</gene>
<feature type="transmembrane region" description="Helical" evidence="1">
    <location>
        <begin position="35"/>
        <end position="55"/>
    </location>
</feature>
<keyword evidence="1" id="KW-1133">Transmembrane helix</keyword>
<keyword evidence="1" id="KW-0812">Transmembrane</keyword>
<protein>
    <recommendedName>
        <fullName evidence="5">Ion transport domain-containing protein</fullName>
    </recommendedName>
</protein>
<comment type="caution">
    <text evidence="3">The sequence shown here is derived from an EMBL/GenBank/DDBJ whole genome shotgun (WGS) entry which is preliminary data.</text>
</comment>
<feature type="transmembrane region" description="Helical" evidence="1">
    <location>
        <begin position="89"/>
        <end position="108"/>
    </location>
</feature>
<feature type="transmembrane region" description="Helical" evidence="1">
    <location>
        <begin position="114"/>
        <end position="138"/>
    </location>
</feature>
<proteinExistence type="predicted"/>
<feature type="signal peptide" evidence="2">
    <location>
        <begin position="1"/>
        <end position="19"/>
    </location>
</feature>
<name>A0AAE1FTM4_PETCI</name>
<reference evidence="3" key="1">
    <citation type="submission" date="2023-10" db="EMBL/GenBank/DDBJ databases">
        <title>Genome assemblies of two species of porcelain crab, Petrolisthes cinctipes and Petrolisthes manimaculis (Anomura: Porcellanidae).</title>
        <authorList>
            <person name="Angst P."/>
        </authorList>
    </citation>
    <scope>NUCLEOTIDE SEQUENCE</scope>
    <source>
        <strain evidence="3">PB745_01</strain>
        <tissue evidence="3">Gill</tissue>
    </source>
</reference>
<keyword evidence="4" id="KW-1185">Reference proteome</keyword>
<evidence type="ECO:0000313" key="3">
    <source>
        <dbReference type="EMBL" id="KAK3880200.1"/>
    </source>
</evidence>
<evidence type="ECO:0000256" key="1">
    <source>
        <dbReference type="SAM" id="Phobius"/>
    </source>
</evidence>
<keyword evidence="1" id="KW-0472">Membrane</keyword>
<feature type="transmembrane region" description="Helical" evidence="1">
    <location>
        <begin position="173"/>
        <end position="199"/>
    </location>
</feature>
<evidence type="ECO:0000313" key="4">
    <source>
        <dbReference type="Proteomes" id="UP001286313"/>
    </source>
</evidence>
<organism evidence="3 4">
    <name type="scientific">Petrolisthes cinctipes</name>
    <name type="common">Flat porcelain crab</name>
    <dbReference type="NCBI Taxonomy" id="88211"/>
    <lineage>
        <taxon>Eukaryota</taxon>
        <taxon>Metazoa</taxon>
        <taxon>Ecdysozoa</taxon>
        <taxon>Arthropoda</taxon>
        <taxon>Crustacea</taxon>
        <taxon>Multicrustacea</taxon>
        <taxon>Malacostraca</taxon>
        <taxon>Eumalacostraca</taxon>
        <taxon>Eucarida</taxon>
        <taxon>Decapoda</taxon>
        <taxon>Pleocyemata</taxon>
        <taxon>Anomura</taxon>
        <taxon>Galatheoidea</taxon>
        <taxon>Porcellanidae</taxon>
        <taxon>Petrolisthes</taxon>
    </lineage>
</organism>
<feature type="chain" id="PRO_5041912526" description="Ion transport domain-containing protein" evidence="2">
    <location>
        <begin position="20"/>
        <end position="200"/>
    </location>
</feature>
<evidence type="ECO:0000256" key="2">
    <source>
        <dbReference type="SAM" id="SignalP"/>
    </source>
</evidence>
<evidence type="ECO:0008006" key="5">
    <source>
        <dbReference type="Google" id="ProtNLM"/>
    </source>
</evidence>
<accession>A0AAE1FTM4</accession>
<dbReference type="EMBL" id="JAWQEG010001347">
    <property type="protein sequence ID" value="KAK3880200.1"/>
    <property type="molecule type" value="Genomic_DNA"/>
</dbReference>
<sequence>MRIALLVLTIFHLPHLILQGLKHVGQLKPVRAIKISLDLVIFVLHIITLVHLWTFKGNTACLPSRMRDTAYYTGSEQIVDGQQIYMQKLSILLLVSGTRVFLAVFQHLEKTLTALLSFLIMLLVLAACVGLVLHHQYGSLTEAFSSWRKALLWVYLAFIGDIELDPLIHTQPVLGVCIFLFTYLLVAVILFSFVVEILVD</sequence>
<dbReference type="Proteomes" id="UP001286313">
    <property type="component" value="Unassembled WGS sequence"/>
</dbReference>
<keyword evidence="2" id="KW-0732">Signal</keyword>